<evidence type="ECO:0008006" key="4">
    <source>
        <dbReference type="Google" id="ProtNLM"/>
    </source>
</evidence>
<organism evidence="2 3">
    <name type="scientific">Streptomyces turgidiscabies</name>
    <dbReference type="NCBI Taxonomy" id="85558"/>
    <lineage>
        <taxon>Bacteria</taxon>
        <taxon>Bacillati</taxon>
        <taxon>Actinomycetota</taxon>
        <taxon>Actinomycetes</taxon>
        <taxon>Kitasatosporales</taxon>
        <taxon>Streptomycetaceae</taxon>
        <taxon>Streptomyces</taxon>
    </lineage>
</organism>
<proteinExistence type="predicted"/>
<keyword evidence="3" id="KW-1185">Reference proteome</keyword>
<name>A0ABU0RI81_9ACTN</name>
<protein>
    <recommendedName>
        <fullName evidence="4">Response regulator</fullName>
    </recommendedName>
</protein>
<feature type="region of interest" description="Disordered" evidence="1">
    <location>
        <begin position="64"/>
        <end position="83"/>
    </location>
</feature>
<feature type="region of interest" description="Disordered" evidence="1">
    <location>
        <begin position="38"/>
        <end position="59"/>
    </location>
</feature>
<reference evidence="2 3" key="1">
    <citation type="submission" date="2023-07" db="EMBL/GenBank/DDBJ databases">
        <title>Comparative genomics of wheat-associated soil bacteria to identify genetic determinants of phenazine resistance.</title>
        <authorList>
            <person name="Mouncey N."/>
        </authorList>
    </citation>
    <scope>NUCLEOTIDE SEQUENCE [LARGE SCALE GENOMIC DNA]</scope>
    <source>
        <strain evidence="2 3">W2I16</strain>
    </source>
</reference>
<sequence length="83" mass="8787">MPSDARILIVDNHEDTLYALESALAPFGYRTLAQCSTLQGGSAGHPAPGGPKGRSGWLVSPCRTRELSDLPPDGREVRPAEAT</sequence>
<accession>A0ABU0RI81</accession>
<dbReference type="EMBL" id="JAUSZS010000002">
    <property type="protein sequence ID" value="MDQ0931702.1"/>
    <property type="molecule type" value="Genomic_DNA"/>
</dbReference>
<dbReference type="Proteomes" id="UP001223072">
    <property type="component" value="Unassembled WGS sequence"/>
</dbReference>
<evidence type="ECO:0000313" key="2">
    <source>
        <dbReference type="EMBL" id="MDQ0931702.1"/>
    </source>
</evidence>
<evidence type="ECO:0000256" key="1">
    <source>
        <dbReference type="SAM" id="MobiDB-lite"/>
    </source>
</evidence>
<evidence type="ECO:0000313" key="3">
    <source>
        <dbReference type="Proteomes" id="UP001223072"/>
    </source>
</evidence>
<comment type="caution">
    <text evidence="2">The sequence shown here is derived from an EMBL/GenBank/DDBJ whole genome shotgun (WGS) entry which is preliminary data.</text>
</comment>
<gene>
    <name evidence="2" type="ORF">QFZ49_001609</name>
</gene>